<evidence type="ECO:0000313" key="4">
    <source>
        <dbReference type="Proteomes" id="UP000324162"/>
    </source>
</evidence>
<dbReference type="EMBL" id="SEUK01000043">
    <property type="protein sequence ID" value="KAA1162788.1"/>
    <property type="molecule type" value="Genomic_DNA"/>
</dbReference>
<evidence type="ECO:0000259" key="2">
    <source>
        <dbReference type="Pfam" id="PF15978"/>
    </source>
</evidence>
<dbReference type="Pfam" id="PF06527">
    <property type="entry name" value="TniQ"/>
    <property type="match status" value="1"/>
</dbReference>
<gene>
    <name evidence="3" type="ORF">EU508_05470</name>
</gene>
<evidence type="ECO:0000313" key="3">
    <source>
        <dbReference type="EMBL" id="KAA1162788.1"/>
    </source>
</evidence>
<organism evidence="3 4">
    <name type="scientific">Pseudoalteromonas fuliginea</name>
    <dbReference type="NCBI Taxonomy" id="1872678"/>
    <lineage>
        <taxon>Bacteria</taxon>
        <taxon>Pseudomonadati</taxon>
        <taxon>Pseudomonadota</taxon>
        <taxon>Gammaproteobacteria</taxon>
        <taxon>Alteromonadales</taxon>
        <taxon>Pseudoalteromonadaceae</taxon>
        <taxon>Pseudoalteromonas</taxon>
    </lineage>
</organism>
<feature type="domain" description="Transposon Tn7 transposition protein TnsD C-terminal" evidence="2">
    <location>
        <begin position="198"/>
        <end position="291"/>
    </location>
</feature>
<dbReference type="AlphaFoldDB" id="A0AB73BJU9"/>
<feature type="domain" description="Transposon Tn7 transposition protein TnsD C-terminal" evidence="2">
    <location>
        <begin position="332"/>
        <end position="441"/>
    </location>
</feature>
<sequence length="506" mass="58368">MACLPVPYPDELLYSVIARYGVHSGITSPKQLLDDVFQNRKIIASVAFQGHLSQISIHYQGNADLTPYKLLQAHTLFPLYSSFVHPDITEHAKHDLLTDCRHSAEVQLGKAASKVKSPHYLRYCPLCVGAQVKKYGEAFWARRWQLPGLSVCAEHGMYLIGSPVLISEVHRHQFIALSPHVLLHSNPRFTTKKVAMLAAYAQQLLNLPEQRIHSLQWSCFYHQLAKQLGFVKRKRVEHNLIANLVLGYWGAHTLASFSLNISKADENNWLRCLFRKHRKSFSYLQHLLVWQACYEQQLDLAKILFEVSQLPQSHYDDVLVHIEPPVIVDQVRRTEWQHVVAKLGVKGARNQGFAGLYIWLYRHDKQWLMQSNQGSVRPSLAKVSKVDWSSRDKKYAKQLISLINKVETQLDSDRHTVTWLVTHTSIPLSQIKHLEKLPLCKLFFEKYCESIEEYQCRRIALACINSLKKHEQLKAWRIERMAGLSKERTRPIVSQLLGYAVKYEAS</sequence>
<evidence type="ECO:0000259" key="1">
    <source>
        <dbReference type="Pfam" id="PF06527"/>
    </source>
</evidence>
<name>A0AB73BJU9_9GAMM</name>
<dbReference type="RefSeq" id="WP_149613742.1">
    <property type="nucleotide sequence ID" value="NZ_SEUK01000043.1"/>
</dbReference>
<accession>A0AB73BJU9</accession>
<protein>
    <submittedName>
        <fullName evidence="3">Transposase</fullName>
    </submittedName>
</protein>
<comment type="caution">
    <text evidence="3">The sequence shown here is derived from an EMBL/GenBank/DDBJ whole genome shotgun (WGS) entry which is preliminary data.</text>
</comment>
<reference evidence="3 4" key="1">
    <citation type="submission" date="2019-01" db="EMBL/GenBank/DDBJ databases">
        <title>Genome sequences of marine Pseudoalteromonas species.</title>
        <authorList>
            <person name="Boraston A.B."/>
            <person name="Hehemann J.-H."/>
            <person name="Vickers C.J."/>
            <person name="Salama-Alber O."/>
            <person name="Abe K."/>
            <person name="Hettle A.J."/>
        </authorList>
    </citation>
    <scope>NUCLEOTIDE SEQUENCE [LARGE SCALE GENOMIC DNA]</scope>
    <source>
        <strain evidence="3 4">PS42</strain>
    </source>
</reference>
<dbReference type="Pfam" id="PF15978">
    <property type="entry name" value="TnsD"/>
    <property type="match status" value="2"/>
</dbReference>
<proteinExistence type="predicted"/>
<dbReference type="Proteomes" id="UP000324162">
    <property type="component" value="Unassembled WGS sequence"/>
</dbReference>
<dbReference type="InterPro" id="IPR009492">
    <property type="entry name" value="TniQ"/>
</dbReference>
<feature type="domain" description="TniQ" evidence="1">
    <location>
        <begin position="5"/>
        <end position="159"/>
    </location>
</feature>
<dbReference type="InterPro" id="IPR032750">
    <property type="entry name" value="TnsD_C"/>
</dbReference>